<dbReference type="AlphaFoldDB" id="A0AAD7GP81"/>
<name>A0AAD7GP81_MYCRO</name>
<organism evidence="1 2">
    <name type="scientific">Mycena rosella</name>
    <name type="common">Pink bonnet</name>
    <name type="synonym">Agaricus rosellus</name>
    <dbReference type="NCBI Taxonomy" id="1033263"/>
    <lineage>
        <taxon>Eukaryota</taxon>
        <taxon>Fungi</taxon>
        <taxon>Dikarya</taxon>
        <taxon>Basidiomycota</taxon>
        <taxon>Agaricomycotina</taxon>
        <taxon>Agaricomycetes</taxon>
        <taxon>Agaricomycetidae</taxon>
        <taxon>Agaricales</taxon>
        <taxon>Marasmiineae</taxon>
        <taxon>Mycenaceae</taxon>
        <taxon>Mycena</taxon>
    </lineage>
</organism>
<accession>A0AAD7GP81</accession>
<dbReference type="EMBL" id="JARKIE010000031">
    <property type="protein sequence ID" value="KAJ7697211.1"/>
    <property type="molecule type" value="Genomic_DNA"/>
</dbReference>
<evidence type="ECO:0000313" key="2">
    <source>
        <dbReference type="Proteomes" id="UP001221757"/>
    </source>
</evidence>
<gene>
    <name evidence="1" type="ORF">B0H17DRAFT_1052373</name>
</gene>
<proteinExistence type="predicted"/>
<evidence type="ECO:0000313" key="1">
    <source>
        <dbReference type="EMBL" id="KAJ7697211.1"/>
    </source>
</evidence>
<sequence length="113" mass="12939">MTHEENLFCQHGGDGGVKLASVVGASIRNARNEGRQIDDDAVFAHKALNESYRFHYIVISLYGDRSVTRYSTFKHRGYALYATQHIPHLRESPPLHHRAVHPHLHQPDVQHPR</sequence>
<protein>
    <submittedName>
        <fullName evidence="1">Uncharacterized protein</fullName>
    </submittedName>
</protein>
<comment type="caution">
    <text evidence="1">The sequence shown here is derived from an EMBL/GenBank/DDBJ whole genome shotgun (WGS) entry which is preliminary data.</text>
</comment>
<reference evidence="1" key="1">
    <citation type="submission" date="2023-03" db="EMBL/GenBank/DDBJ databases">
        <title>Massive genome expansion in bonnet fungi (Mycena s.s.) driven by repeated elements and novel gene families across ecological guilds.</title>
        <authorList>
            <consortium name="Lawrence Berkeley National Laboratory"/>
            <person name="Harder C.B."/>
            <person name="Miyauchi S."/>
            <person name="Viragh M."/>
            <person name="Kuo A."/>
            <person name="Thoen E."/>
            <person name="Andreopoulos B."/>
            <person name="Lu D."/>
            <person name="Skrede I."/>
            <person name="Drula E."/>
            <person name="Henrissat B."/>
            <person name="Morin E."/>
            <person name="Kohler A."/>
            <person name="Barry K."/>
            <person name="LaButti K."/>
            <person name="Morin E."/>
            <person name="Salamov A."/>
            <person name="Lipzen A."/>
            <person name="Mereny Z."/>
            <person name="Hegedus B."/>
            <person name="Baldrian P."/>
            <person name="Stursova M."/>
            <person name="Weitz H."/>
            <person name="Taylor A."/>
            <person name="Grigoriev I.V."/>
            <person name="Nagy L.G."/>
            <person name="Martin F."/>
            <person name="Kauserud H."/>
        </authorList>
    </citation>
    <scope>NUCLEOTIDE SEQUENCE</scope>
    <source>
        <strain evidence="1">CBHHK067</strain>
    </source>
</reference>
<keyword evidence="2" id="KW-1185">Reference proteome</keyword>
<dbReference type="Proteomes" id="UP001221757">
    <property type="component" value="Unassembled WGS sequence"/>
</dbReference>